<feature type="transmembrane region" description="Helical" evidence="8">
    <location>
        <begin position="716"/>
        <end position="736"/>
    </location>
</feature>
<feature type="transmembrane region" description="Helical" evidence="8">
    <location>
        <begin position="748"/>
        <end position="768"/>
    </location>
</feature>
<keyword evidence="5 8" id="KW-1133">Transmembrane helix</keyword>
<feature type="domain" description="GOST seven transmembrane" evidence="10">
    <location>
        <begin position="761"/>
        <end position="944"/>
    </location>
</feature>
<accession>A0A8H3AUR4</accession>
<evidence type="ECO:0000256" key="4">
    <source>
        <dbReference type="ARBA" id="ARBA00022729"/>
    </source>
</evidence>
<protein>
    <submittedName>
        <fullName evidence="12">Uncharacterized protein</fullName>
    </submittedName>
</protein>
<comment type="similarity">
    <text evidence="2">Belongs to the LU7TM family.</text>
</comment>
<keyword evidence="6 8" id="KW-0472">Membrane</keyword>
<feature type="transmembrane region" description="Helical" evidence="8">
    <location>
        <begin position="224"/>
        <end position="244"/>
    </location>
</feature>
<feature type="transmembrane region" description="Helical" evidence="8">
    <location>
        <begin position="282"/>
        <end position="299"/>
    </location>
</feature>
<dbReference type="InterPro" id="IPR009637">
    <property type="entry name" value="GPR107/GPR108-like"/>
</dbReference>
<evidence type="ECO:0000256" key="2">
    <source>
        <dbReference type="ARBA" id="ARBA00007883"/>
    </source>
</evidence>
<dbReference type="InterPro" id="IPR053937">
    <property type="entry name" value="GOST_TM"/>
</dbReference>
<evidence type="ECO:0000256" key="9">
    <source>
        <dbReference type="SAM" id="SignalP"/>
    </source>
</evidence>
<dbReference type="GO" id="GO:0005829">
    <property type="term" value="C:cytosol"/>
    <property type="evidence" value="ECO:0007669"/>
    <property type="project" value="GOC"/>
</dbReference>
<evidence type="ECO:0000256" key="6">
    <source>
        <dbReference type="ARBA" id="ARBA00023136"/>
    </source>
</evidence>
<comment type="caution">
    <text evidence="12">The sequence shown here is derived from an EMBL/GenBank/DDBJ whole genome shotgun (WGS) entry which is preliminary data.</text>
</comment>
<feature type="compositionally biased region" description="Basic and acidic residues" evidence="7">
    <location>
        <begin position="976"/>
        <end position="991"/>
    </location>
</feature>
<evidence type="ECO:0000259" key="11">
    <source>
        <dbReference type="Pfam" id="PF21902"/>
    </source>
</evidence>
<feature type="compositionally biased region" description="Basic and acidic residues" evidence="7">
    <location>
        <begin position="1004"/>
        <end position="1028"/>
    </location>
</feature>
<evidence type="ECO:0000259" key="10">
    <source>
        <dbReference type="Pfam" id="PF06814"/>
    </source>
</evidence>
<evidence type="ECO:0000256" key="5">
    <source>
        <dbReference type="ARBA" id="ARBA00022989"/>
    </source>
</evidence>
<evidence type="ECO:0000256" key="3">
    <source>
        <dbReference type="ARBA" id="ARBA00022692"/>
    </source>
</evidence>
<feature type="transmembrane region" description="Helical" evidence="8">
    <location>
        <begin position="875"/>
        <end position="895"/>
    </location>
</feature>
<gene>
    <name evidence="12" type="ORF">RDB_LOCUS49890</name>
</gene>
<dbReference type="Proteomes" id="UP000663888">
    <property type="component" value="Unassembled WGS sequence"/>
</dbReference>
<name>A0A8H3AUR4_9AGAM</name>
<keyword evidence="4 9" id="KW-0732">Signal</keyword>
<feature type="region of interest" description="Disordered" evidence="7">
    <location>
        <begin position="963"/>
        <end position="1028"/>
    </location>
</feature>
<feature type="transmembrane region" description="Helical" evidence="8">
    <location>
        <begin position="256"/>
        <end position="276"/>
    </location>
</feature>
<feature type="transmembrane region" description="Helical" evidence="8">
    <location>
        <begin position="338"/>
        <end position="362"/>
    </location>
</feature>
<evidence type="ECO:0000256" key="7">
    <source>
        <dbReference type="SAM" id="MobiDB-lite"/>
    </source>
</evidence>
<reference evidence="12" key="1">
    <citation type="submission" date="2021-01" db="EMBL/GenBank/DDBJ databases">
        <authorList>
            <person name="Kaushik A."/>
        </authorList>
    </citation>
    <scope>NUCLEOTIDE SEQUENCE</scope>
    <source>
        <strain evidence="12">AG4-R118</strain>
    </source>
</reference>
<dbReference type="PANTHER" id="PTHR21229:SF1">
    <property type="entry name" value="GH17801P"/>
    <property type="match status" value="1"/>
</dbReference>
<organism evidence="12 13">
    <name type="scientific">Rhizoctonia solani</name>
    <dbReference type="NCBI Taxonomy" id="456999"/>
    <lineage>
        <taxon>Eukaryota</taxon>
        <taxon>Fungi</taxon>
        <taxon>Dikarya</taxon>
        <taxon>Basidiomycota</taxon>
        <taxon>Agaricomycotina</taxon>
        <taxon>Agaricomycetes</taxon>
        <taxon>Cantharellales</taxon>
        <taxon>Ceratobasidiaceae</taxon>
        <taxon>Rhizoctonia</taxon>
    </lineage>
</organism>
<evidence type="ECO:0000256" key="8">
    <source>
        <dbReference type="SAM" id="Phobius"/>
    </source>
</evidence>
<feature type="transmembrane region" description="Helical" evidence="8">
    <location>
        <begin position="832"/>
        <end position="854"/>
    </location>
</feature>
<feature type="transmembrane region" description="Helical" evidence="8">
    <location>
        <begin position="915"/>
        <end position="937"/>
    </location>
</feature>
<dbReference type="EMBL" id="CAJMWX010000969">
    <property type="protein sequence ID" value="CAE6441013.1"/>
    <property type="molecule type" value="Genomic_DNA"/>
</dbReference>
<feature type="chain" id="PRO_5034370256" evidence="9">
    <location>
        <begin position="19"/>
        <end position="1028"/>
    </location>
</feature>
<feature type="domain" description="PTM1-like N-terminal" evidence="11">
    <location>
        <begin position="495"/>
        <end position="574"/>
    </location>
</feature>
<dbReference type="GO" id="GO:0042147">
    <property type="term" value="P:retrograde transport, endosome to Golgi"/>
    <property type="evidence" value="ECO:0007669"/>
    <property type="project" value="TreeGrafter"/>
</dbReference>
<feature type="transmembrane region" description="Helical" evidence="8">
    <location>
        <begin position="311"/>
        <end position="332"/>
    </location>
</feature>
<dbReference type="InterPro" id="IPR053938">
    <property type="entry name" value="PTM1-like_N"/>
</dbReference>
<evidence type="ECO:0000313" key="13">
    <source>
        <dbReference type="Proteomes" id="UP000663888"/>
    </source>
</evidence>
<feature type="transmembrane region" description="Helical" evidence="8">
    <location>
        <begin position="421"/>
        <end position="442"/>
    </location>
</feature>
<proteinExistence type="inferred from homology"/>
<feature type="domain" description="GOST seven transmembrane" evidence="10">
    <location>
        <begin position="220"/>
        <end position="446"/>
    </location>
</feature>
<dbReference type="AlphaFoldDB" id="A0A8H3AUR4"/>
<feature type="compositionally biased region" description="Acidic residues" evidence="7">
    <location>
        <begin position="992"/>
        <end position="1003"/>
    </location>
</feature>
<dbReference type="GO" id="GO:0016020">
    <property type="term" value="C:membrane"/>
    <property type="evidence" value="ECO:0007669"/>
    <property type="project" value="UniProtKB-SubCell"/>
</dbReference>
<dbReference type="GO" id="GO:0005794">
    <property type="term" value="C:Golgi apparatus"/>
    <property type="evidence" value="ECO:0007669"/>
    <property type="project" value="TreeGrafter"/>
</dbReference>
<feature type="transmembrane region" description="Helical" evidence="8">
    <location>
        <begin position="803"/>
        <end position="820"/>
    </location>
</feature>
<feature type="domain" description="PTM1-like N-terminal" evidence="11">
    <location>
        <begin position="27"/>
        <end position="114"/>
    </location>
</feature>
<dbReference type="Pfam" id="PF06814">
    <property type="entry name" value="GOST_TM"/>
    <property type="match status" value="2"/>
</dbReference>
<evidence type="ECO:0000313" key="12">
    <source>
        <dbReference type="EMBL" id="CAE6441013.1"/>
    </source>
</evidence>
<comment type="subcellular location">
    <subcellularLocation>
        <location evidence="1">Membrane</location>
        <topology evidence="1">Multi-pass membrane protein</topology>
    </subcellularLocation>
</comment>
<dbReference type="Pfam" id="PF21902">
    <property type="entry name" value="PTM1-like_N"/>
    <property type="match status" value="2"/>
</dbReference>
<feature type="transmembrane region" description="Helical" evidence="8">
    <location>
        <begin position="774"/>
        <end position="791"/>
    </location>
</feature>
<feature type="transmembrane region" description="Helical" evidence="8">
    <location>
        <begin position="383"/>
        <end position="401"/>
    </location>
</feature>
<dbReference type="PANTHER" id="PTHR21229">
    <property type="entry name" value="LUNG SEVEN TRANSMEMBRANE RECEPTOR"/>
    <property type="match status" value="1"/>
</dbReference>
<keyword evidence="3 8" id="KW-0812">Transmembrane</keyword>
<evidence type="ECO:0000256" key="1">
    <source>
        <dbReference type="ARBA" id="ARBA00004141"/>
    </source>
</evidence>
<sequence>MRLFSFAFALGLLGLTSAFELKISNDHRRVCSGMWGGDNAYIEVTFDPASRGQAAMVIYEWRDTRYLGIDTEPDSYIVPKPTSKQRTYVCTEGAVRAKLCPESRLGRFILDLKGASLEETSIWSASVGFGNSTGSGNLMMSGNNTVALPPRSVNNTVVPNGVLWYTEPILYQVDEKGYYCVATIPIATGTTADTAVYAEYKGRVLFQDIFHGKLETSDYPKLNFYMVMSLVYLVLGTAWGFMCFKHRDDLLPLHVYIFYLAGSLIIEMTTTWVTTLNAGKNALSGFVLLVASLGFPVVTGPSVSPMAYIKWTAWAHFASGVLFAMGLFVLNFGSVSGWLLFICIVPFILTSMALLLSTGFGLHATIGQLEERKQNYKLSVFRTLARILLLAVAVIVVYIIVASNKFSTQSDEAETWETRWLYFGAWFAILHFLVFTSIAFLWRPDSDIHRLAMSDELAQGEDAAGEYDLGFASALALLGLASAFELKISDQDDYRQACSGMWGGDKAYVKVTFDPTSRGQVAMVIYEWRDARYLGIDTEPDNYLVPKTYVCTTDAVRAKLCPESQLGKFILNLKGASLEEISIWSASVGFGNSTGSGNSTTTSGNSTVGASGFWDNPAGNPTPPGSEWDSPWRRGVALSPAPRHVNNTVVPNGILWYKEPILYQVDKKGYYCIAAIPITTGATADTAVHAEFTGHVLFHNIFHGKLAATDYPKINFYMVMAIVYLVLGAVWGFMCFKHRDDLLPLQFYISYLVGFLVIEMTATWVAILDAGRNALSFFLLLVVSLGLSVVRESLGPVMTRVKLLAGAHFVFGVLYAMGMVELELESASALLLLMFVIPLSFTLSGFLLWIMYALNGTMAELADRKQTYKLGMFRTLYRILLLAVIVIGAFFVVSSMSFSNRLDEDYAPETWETRWYLLDAWLAILYLVVFSSIAFLWRPTGNNRRLAMSDELAQDEDAAGEYDLESIRPGGPGGLSEEHLPGAREPLRQEEVVFEIGDDDDDEGSGRRRGAGEREGLMGDGRVKDRND</sequence>
<feature type="signal peptide" evidence="9">
    <location>
        <begin position="1"/>
        <end position="18"/>
    </location>
</feature>